<gene>
    <name evidence="10" type="ORF">AWB79_01367</name>
</gene>
<dbReference type="Proteomes" id="UP000054851">
    <property type="component" value="Unassembled WGS sequence"/>
</dbReference>
<feature type="transmembrane region" description="Helical" evidence="8">
    <location>
        <begin position="204"/>
        <end position="224"/>
    </location>
</feature>
<keyword evidence="4" id="KW-0808">Transferase</keyword>
<protein>
    <recommendedName>
        <fullName evidence="9">Glycosyltransferase RgtA/B/C/D-like domain-containing protein</fullName>
    </recommendedName>
</protein>
<dbReference type="OrthoDB" id="139918at2"/>
<feature type="transmembrane region" description="Helical" evidence="8">
    <location>
        <begin position="168"/>
        <end position="192"/>
    </location>
</feature>
<reference evidence="10" key="1">
    <citation type="submission" date="2016-01" db="EMBL/GenBank/DDBJ databases">
        <authorList>
            <person name="Peeters C."/>
        </authorList>
    </citation>
    <scope>NUCLEOTIDE SEQUENCE</scope>
    <source>
        <strain evidence="10">LMG 29322</strain>
    </source>
</reference>
<evidence type="ECO:0000313" key="10">
    <source>
        <dbReference type="EMBL" id="SAK49050.1"/>
    </source>
</evidence>
<feature type="transmembrane region" description="Helical" evidence="8">
    <location>
        <begin position="322"/>
        <end position="340"/>
    </location>
</feature>
<dbReference type="Pfam" id="PF13231">
    <property type="entry name" value="PMT_2"/>
    <property type="match status" value="1"/>
</dbReference>
<dbReference type="GO" id="GO:0016763">
    <property type="term" value="F:pentosyltransferase activity"/>
    <property type="evidence" value="ECO:0007669"/>
    <property type="project" value="TreeGrafter"/>
</dbReference>
<proteinExistence type="predicted"/>
<keyword evidence="3" id="KW-0328">Glycosyltransferase</keyword>
<dbReference type="InterPro" id="IPR038731">
    <property type="entry name" value="RgtA/B/C-like"/>
</dbReference>
<accession>A0A157ZU84</accession>
<feature type="transmembrane region" description="Helical" evidence="8">
    <location>
        <begin position="297"/>
        <end position="316"/>
    </location>
</feature>
<feature type="transmembrane region" description="Helical" evidence="8">
    <location>
        <begin position="17"/>
        <end position="37"/>
    </location>
</feature>
<feature type="transmembrane region" description="Helical" evidence="8">
    <location>
        <begin position="90"/>
        <end position="108"/>
    </location>
</feature>
<organism evidence="10 11">
    <name type="scientific">Caballeronia hypogeia</name>
    <dbReference type="NCBI Taxonomy" id="1777140"/>
    <lineage>
        <taxon>Bacteria</taxon>
        <taxon>Pseudomonadati</taxon>
        <taxon>Pseudomonadota</taxon>
        <taxon>Betaproteobacteria</taxon>
        <taxon>Burkholderiales</taxon>
        <taxon>Burkholderiaceae</taxon>
        <taxon>Caballeronia</taxon>
    </lineage>
</organism>
<evidence type="ECO:0000313" key="11">
    <source>
        <dbReference type="Proteomes" id="UP000054851"/>
    </source>
</evidence>
<dbReference type="PANTHER" id="PTHR33908:SF11">
    <property type="entry name" value="MEMBRANE PROTEIN"/>
    <property type="match status" value="1"/>
</dbReference>
<evidence type="ECO:0000259" key="9">
    <source>
        <dbReference type="Pfam" id="PF13231"/>
    </source>
</evidence>
<feature type="transmembrane region" description="Helical" evidence="8">
    <location>
        <begin position="114"/>
        <end position="134"/>
    </location>
</feature>
<evidence type="ECO:0000256" key="1">
    <source>
        <dbReference type="ARBA" id="ARBA00004651"/>
    </source>
</evidence>
<feature type="transmembrane region" description="Helical" evidence="8">
    <location>
        <begin position="347"/>
        <end position="367"/>
    </location>
</feature>
<keyword evidence="5 8" id="KW-0812">Transmembrane</keyword>
<evidence type="ECO:0000256" key="4">
    <source>
        <dbReference type="ARBA" id="ARBA00022679"/>
    </source>
</evidence>
<comment type="caution">
    <text evidence="10">The sequence shown here is derived from an EMBL/GenBank/DDBJ whole genome shotgun (WGS) entry which is preliminary data.</text>
</comment>
<evidence type="ECO:0000256" key="6">
    <source>
        <dbReference type="ARBA" id="ARBA00022989"/>
    </source>
</evidence>
<dbReference type="GO" id="GO:0005886">
    <property type="term" value="C:plasma membrane"/>
    <property type="evidence" value="ECO:0007669"/>
    <property type="project" value="UniProtKB-SubCell"/>
</dbReference>
<evidence type="ECO:0000256" key="8">
    <source>
        <dbReference type="SAM" id="Phobius"/>
    </source>
</evidence>
<evidence type="ECO:0000256" key="3">
    <source>
        <dbReference type="ARBA" id="ARBA00022676"/>
    </source>
</evidence>
<keyword evidence="7 8" id="KW-0472">Membrane</keyword>
<name>A0A157ZU84_9BURK</name>
<evidence type="ECO:0000256" key="2">
    <source>
        <dbReference type="ARBA" id="ARBA00022475"/>
    </source>
</evidence>
<dbReference type="RefSeq" id="WP_061166643.1">
    <property type="nucleotide sequence ID" value="NZ_FCOA02000003.1"/>
</dbReference>
<dbReference type="PANTHER" id="PTHR33908">
    <property type="entry name" value="MANNOSYLTRANSFERASE YKCB-RELATED"/>
    <property type="match status" value="1"/>
</dbReference>
<evidence type="ECO:0000256" key="5">
    <source>
        <dbReference type="ARBA" id="ARBA00022692"/>
    </source>
</evidence>
<keyword evidence="6 8" id="KW-1133">Transmembrane helix</keyword>
<dbReference type="AlphaFoldDB" id="A0A157ZU84"/>
<keyword evidence="11" id="KW-1185">Reference proteome</keyword>
<dbReference type="EMBL" id="FCOA02000003">
    <property type="protein sequence ID" value="SAK49050.1"/>
    <property type="molecule type" value="Genomic_DNA"/>
</dbReference>
<sequence length="489" mass="53665">MQTDYVAKDTSGIASKVYFGFAAVVILYALGLSFSTLRQSYSFWLDELFSVTASDQSLHSMFTLILSDVHPPLYQLVLKLWIALFGDSDIATRSLSWCAALIAILPVYRTCLPMGKSCAITAVLLLTTSTLFGFYGNETRAYAFLMMWSAFAYQRFSDVDETRRPSAFLLNCLILSLVHYFGLLFAWVLLLISAWTFRRNKASLAALALTFALTCVWPVFHVMLGTVSSKANGNFWIHINGALETLSTAAFSLFPIYGTLAGIVLVAWLLVILASTFASATLRASRDPLVLNARKTVLAILGFLALLCIVDHFTPMSTRRNYIVLLPPACVLAAHTIHLVRTWSPRLAAPMFALALACGIASTGYVASALNEKTHPVEDWQGAAQYIVDHDANMNVYFVTNSYANTWRMLTSTFYLNKLSGGRINAKPLVPGETRITAPALIFVAHFPFGEQFLNAMKAAGATQRFPAGPFNDVVASVFRVDAPASDGK</sequence>
<feature type="domain" description="Glycosyltransferase RgtA/B/C/D-like" evidence="9">
    <location>
        <begin position="70"/>
        <end position="219"/>
    </location>
</feature>
<comment type="subcellular location">
    <subcellularLocation>
        <location evidence="1">Cell membrane</location>
        <topology evidence="1">Multi-pass membrane protein</topology>
    </subcellularLocation>
</comment>
<evidence type="ECO:0000256" key="7">
    <source>
        <dbReference type="ARBA" id="ARBA00023136"/>
    </source>
</evidence>
<dbReference type="InterPro" id="IPR050297">
    <property type="entry name" value="LipidA_mod_glycosyltrf_83"/>
</dbReference>
<dbReference type="GO" id="GO:0009103">
    <property type="term" value="P:lipopolysaccharide biosynthetic process"/>
    <property type="evidence" value="ECO:0007669"/>
    <property type="project" value="UniProtKB-ARBA"/>
</dbReference>
<feature type="transmembrane region" description="Helical" evidence="8">
    <location>
        <begin position="256"/>
        <end position="277"/>
    </location>
</feature>
<keyword evidence="2" id="KW-1003">Cell membrane</keyword>